<protein>
    <submittedName>
        <fullName evidence="1">ORF356</fullName>
    </submittedName>
</protein>
<proteinExistence type="predicted"/>
<name>Q8GEB6_STUST</name>
<dbReference type="AlphaFoldDB" id="Q8GEB6"/>
<accession>Q8GEB6</accession>
<dbReference type="EMBL" id="AY129393">
    <property type="protein sequence ID" value="AAN16070.1"/>
    <property type="molecule type" value="Genomic_DNA"/>
</dbReference>
<evidence type="ECO:0000313" key="1">
    <source>
        <dbReference type="EMBL" id="AAN16070.1"/>
    </source>
</evidence>
<organism evidence="1">
    <name type="scientific">Stutzerimonas stutzeri</name>
    <name type="common">Pseudomonas stutzeri</name>
    <dbReference type="NCBI Taxonomy" id="316"/>
    <lineage>
        <taxon>Bacteria</taxon>
        <taxon>Pseudomonadati</taxon>
        <taxon>Pseudomonadota</taxon>
        <taxon>Gammaproteobacteria</taxon>
        <taxon>Pseudomonadales</taxon>
        <taxon>Pseudomonadaceae</taxon>
        <taxon>Stutzerimonas</taxon>
    </lineage>
</organism>
<gene>
    <name evidence="1" type="primary">orf356</name>
</gene>
<reference evidence="1" key="1">
    <citation type="journal article" date="2003" name="J. Bacteriol.">
        <title>Recombination activity of a distinctive integron-gene cassette system associated with Pseudomonas stutzeri populations in soil.</title>
        <authorList>
            <person name="Holmes A.J."/>
            <person name="Holley M.P."/>
            <person name="Mahon A."/>
            <person name="Nield B."/>
            <person name="Gillings M."/>
            <person name="Stokes H.W."/>
        </authorList>
    </citation>
    <scope>NUCLEOTIDE SEQUENCE</scope>
    <source>
        <strain evidence="1">BAM17</strain>
    </source>
</reference>
<sequence>MITINNGRISFVEKHLFDPKIELFDGIIERYKGYHVELFLHVVSDPSCRYEKGVGSTRTSKDIAELSAKERFLSLLRRREITANPKGFYANKFKKGEEFPDEIKSVSFAHCKQEEVHRHFEARNSEYGIIFYHDFLQSLGMIPVRYVNEEDEESIRCLVFNEPFALEAYGGNYDMRWEKEWRINKSLVFETQDVAFIPVPGSEYHEFINLTIHENLDYLVLPASVFTDPFQFFLIADSMEHHSWQQIRIYGDWKVDFEMFPKFTDTEKEVFLKECGLHIECLAKAEIQNVYEHRYISRFLNFASRLDDDFLRKTSFNELSLVHANAGEPYQTHRDLMMHCYTARFEIQRENIDLP</sequence>